<feature type="compositionally biased region" description="Basic residues" evidence="4">
    <location>
        <begin position="443"/>
        <end position="460"/>
    </location>
</feature>
<dbReference type="PANTHER" id="PTHR14369">
    <property type="entry name" value="SURFEIT LOCUS PROTEIN 6"/>
    <property type="match status" value="1"/>
</dbReference>
<comment type="similarity">
    <text evidence="2">Belongs to the SURF6 family.</text>
</comment>
<dbReference type="GO" id="GO:0005730">
    <property type="term" value="C:nucleolus"/>
    <property type="evidence" value="ECO:0007669"/>
    <property type="project" value="TreeGrafter"/>
</dbReference>
<gene>
    <name evidence="6" type="ORF">HOLleu_16456</name>
</gene>
<comment type="subcellular location">
    <subcellularLocation>
        <location evidence="1">Nucleus</location>
    </subcellularLocation>
</comment>
<keyword evidence="3" id="KW-0539">Nucleus</keyword>
<feature type="compositionally biased region" description="Basic and acidic residues" evidence="4">
    <location>
        <begin position="291"/>
        <end position="303"/>
    </location>
</feature>
<keyword evidence="7" id="KW-1185">Reference proteome</keyword>
<dbReference type="PANTHER" id="PTHR14369:SF0">
    <property type="entry name" value="SURFEIT LOCUS PROTEIN 6"/>
    <property type="match status" value="1"/>
</dbReference>
<feature type="compositionally biased region" description="Basic and acidic residues" evidence="4">
    <location>
        <begin position="461"/>
        <end position="498"/>
    </location>
</feature>
<dbReference type="GO" id="GO:0003723">
    <property type="term" value="F:RNA binding"/>
    <property type="evidence" value="ECO:0007669"/>
    <property type="project" value="TreeGrafter"/>
</dbReference>
<protein>
    <submittedName>
        <fullName evidence="6">Surfeit locus protein 6</fullName>
    </submittedName>
</protein>
<organism evidence="6 7">
    <name type="scientific">Holothuria leucospilota</name>
    <name type="common">Black long sea cucumber</name>
    <name type="synonym">Mertensiothuria leucospilota</name>
    <dbReference type="NCBI Taxonomy" id="206669"/>
    <lineage>
        <taxon>Eukaryota</taxon>
        <taxon>Metazoa</taxon>
        <taxon>Echinodermata</taxon>
        <taxon>Eleutherozoa</taxon>
        <taxon>Echinozoa</taxon>
        <taxon>Holothuroidea</taxon>
        <taxon>Aspidochirotacea</taxon>
        <taxon>Aspidochirotida</taxon>
        <taxon>Holothuriidae</taxon>
        <taxon>Holothuria</taxon>
    </lineage>
</organism>
<dbReference type="GO" id="GO:0042274">
    <property type="term" value="P:ribosomal small subunit biogenesis"/>
    <property type="evidence" value="ECO:0007669"/>
    <property type="project" value="TreeGrafter"/>
</dbReference>
<comment type="caution">
    <text evidence="6">The sequence shown here is derived from an EMBL/GenBank/DDBJ whole genome shotgun (WGS) entry which is preliminary data.</text>
</comment>
<proteinExistence type="inferred from homology"/>
<dbReference type="GO" id="GO:0042273">
    <property type="term" value="P:ribosomal large subunit biogenesis"/>
    <property type="evidence" value="ECO:0007669"/>
    <property type="project" value="TreeGrafter"/>
</dbReference>
<feature type="compositionally biased region" description="Basic and acidic residues" evidence="4">
    <location>
        <begin position="416"/>
        <end position="442"/>
    </location>
</feature>
<reference evidence="6" key="1">
    <citation type="submission" date="2021-10" db="EMBL/GenBank/DDBJ databases">
        <title>Tropical sea cucumber genome reveals ecological adaptation and Cuvierian tubules defense mechanism.</title>
        <authorList>
            <person name="Chen T."/>
        </authorList>
    </citation>
    <scope>NUCLEOTIDE SEQUENCE</scope>
    <source>
        <strain evidence="6">Nanhai2018</strain>
        <tissue evidence="6">Muscle</tissue>
    </source>
</reference>
<dbReference type="Proteomes" id="UP001152320">
    <property type="component" value="Chromosome 7"/>
</dbReference>
<feature type="compositionally biased region" description="Basic residues" evidence="4">
    <location>
        <begin position="634"/>
        <end position="648"/>
    </location>
</feature>
<dbReference type="AlphaFoldDB" id="A0A9Q1HB67"/>
<feature type="compositionally biased region" description="Basic and acidic residues" evidence="4">
    <location>
        <begin position="349"/>
        <end position="365"/>
    </location>
</feature>
<feature type="compositionally biased region" description="Basic and acidic residues" evidence="4">
    <location>
        <begin position="257"/>
        <end position="279"/>
    </location>
</feature>
<dbReference type="EMBL" id="JAIZAY010000007">
    <property type="protein sequence ID" value="KAJ8038896.1"/>
    <property type="molecule type" value="Genomic_DNA"/>
</dbReference>
<dbReference type="InterPro" id="IPR029190">
    <property type="entry name" value="Rrp14/SURF6_C"/>
</dbReference>
<feature type="region of interest" description="Disordered" evidence="4">
    <location>
        <begin position="75"/>
        <end position="112"/>
    </location>
</feature>
<feature type="compositionally biased region" description="Basic and acidic residues" evidence="4">
    <location>
        <begin position="204"/>
        <end position="226"/>
    </location>
</feature>
<accession>A0A9Q1HB67</accession>
<dbReference type="GO" id="GO:0003677">
    <property type="term" value="F:DNA binding"/>
    <property type="evidence" value="ECO:0007669"/>
    <property type="project" value="TreeGrafter"/>
</dbReference>
<feature type="compositionally biased region" description="Basic residues" evidence="4">
    <location>
        <begin position="590"/>
        <end position="604"/>
    </location>
</feature>
<evidence type="ECO:0000256" key="4">
    <source>
        <dbReference type="SAM" id="MobiDB-lite"/>
    </source>
</evidence>
<dbReference type="InterPro" id="IPR007019">
    <property type="entry name" value="SURF6"/>
</dbReference>
<feature type="compositionally biased region" description="Basic and acidic residues" evidence="4">
    <location>
        <begin position="605"/>
        <end position="619"/>
    </location>
</feature>
<evidence type="ECO:0000256" key="1">
    <source>
        <dbReference type="ARBA" id="ARBA00004123"/>
    </source>
</evidence>
<feature type="domain" description="Ribosomal RNA-processing protein 14/surfeit locus protein 6 C-terminal" evidence="5">
    <location>
        <begin position="444"/>
        <end position="641"/>
    </location>
</feature>
<evidence type="ECO:0000313" key="6">
    <source>
        <dbReference type="EMBL" id="KAJ8038896.1"/>
    </source>
</evidence>
<evidence type="ECO:0000313" key="7">
    <source>
        <dbReference type="Proteomes" id="UP001152320"/>
    </source>
</evidence>
<evidence type="ECO:0000256" key="3">
    <source>
        <dbReference type="ARBA" id="ARBA00023242"/>
    </source>
</evidence>
<name>A0A9Q1HB67_HOLLE</name>
<dbReference type="Pfam" id="PF04935">
    <property type="entry name" value="SURF6"/>
    <property type="match status" value="1"/>
</dbReference>
<feature type="region of interest" description="Disordered" evidence="4">
    <location>
        <begin position="583"/>
        <end position="657"/>
    </location>
</feature>
<sequence length="657" mass="76102">MVLNGVIINFNMDRDKRLKQRLLQMDSYFQHLVSLIPPQNYYSQTADEEETTGSEDNVGLLAKVLKKSSHIKTISKKDGKLIKPTKKESKHKQQDEKKQPADSKGIKKLSKKRLMRREDIVEIIKKQKADDSGVETIGSVDLEDSKEPVARNDNVVMESSRLEALRDGEDSIDVIKSVSVGHDSFEQGKGMNTVKKEHKIKQFKVPEEVNQEKDKKIESVQKENEKVNAGGETSKSKKKRQKRELETDLGESLVDDNMQKSEVFVEKKLNKHEQKEKQDTLPVEGEQNGDMEERVVPAVDKLKVSSKKKKKKKEADQEREVEKESKVEVAPLEEETSELKTKRKKKKKENSEDKNSNEGGGKNDDEGGEEEMVLDLEDFKMSDLGGATGEEDDDKEETGDGTKEGSLNKQENQDFLELREKVRSKIKAFEMQRKAKDGNEKKNKQKKLKAKLKKMKKQKKKEALAAKKSLKKQEEGRDLTQKLEEGKEKEEVEEQKGEDKFQFSQLEFDSGTTIAKKKKSKKTKNMVENQTGKNYKVLLDKVEKKKEKYERLKAVDPVLAVDWLSQEKWRKAVLKAQGEKIKDDPELLKKSLKRMEKRKKRSRQKMKEMQERVLKDKKERQQKRNRNLKEKQQQRKAKKTKRLQKKGKLLLADRDKI</sequence>
<feature type="compositionally biased region" description="Basic and acidic residues" evidence="4">
    <location>
        <begin position="75"/>
        <end position="105"/>
    </location>
</feature>
<feature type="compositionally biased region" description="Basic and acidic residues" evidence="4">
    <location>
        <begin position="313"/>
        <end position="327"/>
    </location>
</feature>
<evidence type="ECO:0000259" key="5">
    <source>
        <dbReference type="Pfam" id="PF04935"/>
    </source>
</evidence>
<feature type="compositionally biased region" description="Acidic residues" evidence="4">
    <location>
        <begin position="366"/>
        <end position="376"/>
    </location>
</feature>
<evidence type="ECO:0000256" key="2">
    <source>
        <dbReference type="ARBA" id="ARBA00005904"/>
    </source>
</evidence>
<feature type="region of interest" description="Disordered" evidence="4">
    <location>
        <begin position="202"/>
        <end position="498"/>
    </location>
</feature>